<dbReference type="PANTHER" id="PTHR24320:SF148">
    <property type="entry name" value="NAD(P)-BINDING ROSSMANN-FOLD SUPERFAMILY PROTEIN"/>
    <property type="match status" value="1"/>
</dbReference>
<dbReference type="EMBL" id="JADOUA010000001">
    <property type="protein sequence ID" value="MBG6086770.1"/>
    <property type="molecule type" value="Genomic_DNA"/>
</dbReference>
<accession>A0A931DAU2</accession>
<dbReference type="Proteomes" id="UP000614047">
    <property type="component" value="Unassembled WGS sequence"/>
</dbReference>
<dbReference type="RefSeq" id="WP_197009718.1">
    <property type="nucleotide sequence ID" value="NZ_BAABES010000007.1"/>
</dbReference>
<sequence length="283" mass="30739">MDEIAIVTGASSGLGKEIARELARMGYRLGLVCRSPVRGRDAVADIERSVPEADVELFQADLSVQADVRDVAARLLDRYERIDALVNNAGVHNLRAKVSADGYDRMIATNHLGPFLLTTLLLEALERAAPSRVVMVASEAHRHAGRWDVERLAEPGAYGPVGSMRVYGRSKLLNILFAQELAERAKGVIVNAVCPGLVATGLVRDVPGAERAERVMAHTPLVRTPAQGARMVVKLATEGFDSGRFYSTTPGGQWLPVAAERKDAGLRRAVWERSEALVRLGER</sequence>
<name>A0A931DAU2_9ACTN</name>
<dbReference type="PANTHER" id="PTHR24320">
    <property type="entry name" value="RETINOL DEHYDROGENASE"/>
    <property type="match status" value="1"/>
</dbReference>
<comment type="caution">
    <text evidence="3">The sequence shown here is derived from an EMBL/GenBank/DDBJ whole genome shotgun (WGS) entry which is preliminary data.</text>
</comment>
<dbReference type="SUPFAM" id="SSF51735">
    <property type="entry name" value="NAD(P)-binding Rossmann-fold domains"/>
    <property type="match status" value="1"/>
</dbReference>
<comment type="similarity">
    <text evidence="1">Belongs to the short-chain dehydrogenases/reductases (SDR) family.</text>
</comment>
<reference evidence="3" key="1">
    <citation type="submission" date="2020-11" db="EMBL/GenBank/DDBJ databases">
        <title>Sequencing the genomes of 1000 actinobacteria strains.</title>
        <authorList>
            <person name="Klenk H.-P."/>
        </authorList>
    </citation>
    <scope>NUCLEOTIDE SEQUENCE</scope>
    <source>
        <strain evidence="3">DSM 43175</strain>
    </source>
</reference>
<protein>
    <submittedName>
        <fullName evidence="3">NAD(P)-dependent dehydrogenase (Short-subunit alcohol dehydrogenase family)</fullName>
    </submittedName>
</protein>
<keyword evidence="4" id="KW-1185">Reference proteome</keyword>
<evidence type="ECO:0000313" key="4">
    <source>
        <dbReference type="Proteomes" id="UP000614047"/>
    </source>
</evidence>
<dbReference type="InterPro" id="IPR002347">
    <property type="entry name" value="SDR_fam"/>
</dbReference>
<dbReference type="Gene3D" id="3.40.50.720">
    <property type="entry name" value="NAD(P)-binding Rossmann-like Domain"/>
    <property type="match status" value="1"/>
</dbReference>
<proteinExistence type="inferred from homology"/>
<evidence type="ECO:0000256" key="1">
    <source>
        <dbReference type="ARBA" id="ARBA00006484"/>
    </source>
</evidence>
<keyword evidence="2" id="KW-0560">Oxidoreductase</keyword>
<evidence type="ECO:0000313" key="3">
    <source>
        <dbReference type="EMBL" id="MBG6086770.1"/>
    </source>
</evidence>
<dbReference type="Pfam" id="PF00106">
    <property type="entry name" value="adh_short"/>
    <property type="match status" value="1"/>
</dbReference>
<dbReference type="PRINTS" id="PR00081">
    <property type="entry name" value="GDHRDH"/>
</dbReference>
<dbReference type="InterPro" id="IPR036291">
    <property type="entry name" value="NAD(P)-bd_dom_sf"/>
</dbReference>
<gene>
    <name evidence="3" type="ORF">IW256_000883</name>
</gene>
<evidence type="ECO:0000256" key="2">
    <source>
        <dbReference type="ARBA" id="ARBA00023002"/>
    </source>
</evidence>
<dbReference type="AlphaFoldDB" id="A0A931DAU2"/>
<organism evidence="3 4">
    <name type="scientific">Actinomadura viridis</name>
    <dbReference type="NCBI Taxonomy" id="58110"/>
    <lineage>
        <taxon>Bacteria</taxon>
        <taxon>Bacillati</taxon>
        <taxon>Actinomycetota</taxon>
        <taxon>Actinomycetes</taxon>
        <taxon>Streptosporangiales</taxon>
        <taxon>Thermomonosporaceae</taxon>
        <taxon>Actinomadura</taxon>
    </lineage>
</organism>
<dbReference type="GO" id="GO:0016491">
    <property type="term" value="F:oxidoreductase activity"/>
    <property type="evidence" value="ECO:0007669"/>
    <property type="project" value="UniProtKB-KW"/>
</dbReference>